<dbReference type="PANTHER" id="PTHR10366:SF564">
    <property type="entry name" value="STEROL-4-ALPHA-CARBOXYLATE 3-DEHYDROGENASE, DECARBOXYLATING"/>
    <property type="match status" value="1"/>
</dbReference>
<dbReference type="InParanoid" id="A0A0C3BTH9"/>
<dbReference type="InterPro" id="IPR036291">
    <property type="entry name" value="NAD(P)-bd_dom_sf"/>
</dbReference>
<dbReference type="HOGENOM" id="CLU_007383_9_2_1"/>
<keyword evidence="5" id="KW-1185">Reference proteome</keyword>
<dbReference type="GO" id="GO:0016616">
    <property type="term" value="F:oxidoreductase activity, acting on the CH-OH group of donors, NAD or NADP as acceptor"/>
    <property type="evidence" value="ECO:0007669"/>
    <property type="project" value="TreeGrafter"/>
</dbReference>
<dbReference type="InterPro" id="IPR050425">
    <property type="entry name" value="NAD(P)_dehydrat-like"/>
</dbReference>
<sequence>MSSELILVTGASGYLGAHIVHQLLEKGYRVRGTARGAKVELARQGFASYGDRIKILNVDDVATDDISEHLKGVAAVIHTAAPLSSRGDAKFILKGAIEGSVNIIRQAEKAGIKKIIYTSSIAAVFNPSGSLTAADWNPMTYDQAIQSNGLTAYAAAKSLAEKAVWDFVDTHKHLEVTSFCPPFFYGPFAPGFSIPPNDYFAISTTKYIHRFLTPAGTFPAFAGYIDVRDLARAHVGALTSPPESVIGRKRLPVASPYDLNYKTAVEFIGEKRPELKNRLVDANKAPKFPLDKMALDLKKVEEVTGVKSDSYIPWQDTILETVDDLIKMEKDWASKGVSVEIPVA</sequence>
<organism evidence="4 5">
    <name type="scientific">Piloderma croceum (strain F 1598)</name>
    <dbReference type="NCBI Taxonomy" id="765440"/>
    <lineage>
        <taxon>Eukaryota</taxon>
        <taxon>Fungi</taxon>
        <taxon>Dikarya</taxon>
        <taxon>Basidiomycota</taxon>
        <taxon>Agaricomycotina</taxon>
        <taxon>Agaricomycetes</taxon>
        <taxon>Agaricomycetidae</taxon>
        <taxon>Atheliales</taxon>
        <taxon>Atheliaceae</taxon>
        <taxon>Piloderma</taxon>
    </lineage>
</organism>
<proteinExistence type="inferred from homology"/>
<accession>A0A0C3BTH9</accession>
<dbReference type="InterPro" id="IPR001509">
    <property type="entry name" value="Epimerase_deHydtase"/>
</dbReference>
<keyword evidence="1" id="KW-0560">Oxidoreductase</keyword>
<dbReference type="Gene3D" id="3.40.50.720">
    <property type="entry name" value="NAD(P)-binding Rossmann-like Domain"/>
    <property type="match status" value="1"/>
</dbReference>
<name>A0A0C3BTH9_PILCF</name>
<evidence type="ECO:0000259" key="3">
    <source>
        <dbReference type="Pfam" id="PF01370"/>
    </source>
</evidence>
<gene>
    <name evidence="4" type="ORF">PILCRDRAFT_89561</name>
</gene>
<dbReference type="SUPFAM" id="SSF51735">
    <property type="entry name" value="NAD(P)-binding Rossmann-fold domains"/>
    <property type="match status" value="1"/>
</dbReference>
<dbReference type="EMBL" id="KN833003">
    <property type="protein sequence ID" value="KIM80602.1"/>
    <property type="molecule type" value="Genomic_DNA"/>
</dbReference>
<protein>
    <recommendedName>
        <fullName evidence="3">NAD-dependent epimerase/dehydratase domain-containing protein</fullName>
    </recommendedName>
</protein>
<evidence type="ECO:0000313" key="5">
    <source>
        <dbReference type="Proteomes" id="UP000054166"/>
    </source>
</evidence>
<dbReference type="OrthoDB" id="2735536at2759"/>
<evidence type="ECO:0000256" key="1">
    <source>
        <dbReference type="ARBA" id="ARBA00023002"/>
    </source>
</evidence>
<reference evidence="4 5" key="1">
    <citation type="submission" date="2014-04" db="EMBL/GenBank/DDBJ databases">
        <authorList>
            <consortium name="DOE Joint Genome Institute"/>
            <person name="Kuo A."/>
            <person name="Tarkka M."/>
            <person name="Buscot F."/>
            <person name="Kohler A."/>
            <person name="Nagy L.G."/>
            <person name="Floudas D."/>
            <person name="Copeland A."/>
            <person name="Barry K.W."/>
            <person name="Cichocki N."/>
            <person name="Veneault-Fourrey C."/>
            <person name="LaButti K."/>
            <person name="Lindquist E.A."/>
            <person name="Lipzen A."/>
            <person name="Lundell T."/>
            <person name="Morin E."/>
            <person name="Murat C."/>
            <person name="Sun H."/>
            <person name="Tunlid A."/>
            <person name="Henrissat B."/>
            <person name="Grigoriev I.V."/>
            <person name="Hibbett D.S."/>
            <person name="Martin F."/>
            <person name="Nordberg H.P."/>
            <person name="Cantor M.N."/>
            <person name="Hua S.X."/>
        </authorList>
    </citation>
    <scope>NUCLEOTIDE SEQUENCE [LARGE SCALE GENOMIC DNA]</scope>
    <source>
        <strain evidence="4 5">F 1598</strain>
    </source>
</reference>
<comment type="similarity">
    <text evidence="2">Belongs to the NAD(P)-dependent epimerase/dehydratase family. Dihydroflavonol-4-reductase subfamily.</text>
</comment>
<dbReference type="PANTHER" id="PTHR10366">
    <property type="entry name" value="NAD DEPENDENT EPIMERASE/DEHYDRATASE"/>
    <property type="match status" value="1"/>
</dbReference>
<feature type="domain" description="NAD-dependent epimerase/dehydratase" evidence="3">
    <location>
        <begin position="6"/>
        <end position="243"/>
    </location>
</feature>
<reference evidence="5" key="2">
    <citation type="submission" date="2015-01" db="EMBL/GenBank/DDBJ databases">
        <title>Evolutionary Origins and Diversification of the Mycorrhizal Mutualists.</title>
        <authorList>
            <consortium name="DOE Joint Genome Institute"/>
            <consortium name="Mycorrhizal Genomics Consortium"/>
            <person name="Kohler A."/>
            <person name="Kuo A."/>
            <person name="Nagy L.G."/>
            <person name="Floudas D."/>
            <person name="Copeland A."/>
            <person name="Barry K.W."/>
            <person name="Cichocki N."/>
            <person name="Veneault-Fourrey C."/>
            <person name="LaButti K."/>
            <person name="Lindquist E.A."/>
            <person name="Lipzen A."/>
            <person name="Lundell T."/>
            <person name="Morin E."/>
            <person name="Murat C."/>
            <person name="Riley R."/>
            <person name="Ohm R."/>
            <person name="Sun H."/>
            <person name="Tunlid A."/>
            <person name="Henrissat B."/>
            <person name="Grigoriev I.V."/>
            <person name="Hibbett D.S."/>
            <person name="Martin F."/>
        </authorList>
    </citation>
    <scope>NUCLEOTIDE SEQUENCE [LARGE SCALE GENOMIC DNA]</scope>
    <source>
        <strain evidence="5">F 1598</strain>
    </source>
</reference>
<dbReference type="Proteomes" id="UP000054166">
    <property type="component" value="Unassembled WGS sequence"/>
</dbReference>
<evidence type="ECO:0000256" key="2">
    <source>
        <dbReference type="ARBA" id="ARBA00023445"/>
    </source>
</evidence>
<dbReference type="STRING" id="765440.A0A0C3BTH9"/>
<dbReference type="Pfam" id="PF01370">
    <property type="entry name" value="Epimerase"/>
    <property type="match status" value="1"/>
</dbReference>
<evidence type="ECO:0000313" key="4">
    <source>
        <dbReference type="EMBL" id="KIM80602.1"/>
    </source>
</evidence>
<dbReference type="AlphaFoldDB" id="A0A0C3BTH9"/>